<evidence type="ECO:0000256" key="1">
    <source>
        <dbReference type="SAM" id="MobiDB-lite"/>
    </source>
</evidence>
<feature type="non-terminal residue" evidence="3">
    <location>
        <position position="556"/>
    </location>
</feature>
<evidence type="ECO:0000313" key="4">
    <source>
        <dbReference type="Proteomes" id="UP000024376"/>
    </source>
</evidence>
<dbReference type="EMBL" id="KI911142">
    <property type="protein sequence ID" value="ETS03838.1"/>
    <property type="molecule type" value="Genomic_DNA"/>
</dbReference>
<dbReference type="PANTHER" id="PTHR35391:SF5">
    <property type="entry name" value="DUF6590 DOMAIN-CONTAINING PROTEIN"/>
    <property type="match status" value="1"/>
</dbReference>
<feature type="region of interest" description="Disordered" evidence="1">
    <location>
        <begin position="423"/>
        <end position="450"/>
    </location>
</feature>
<dbReference type="SMART" id="SM00355">
    <property type="entry name" value="ZnF_C2H2"/>
    <property type="match status" value="2"/>
</dbReference>
<reference evidence="4" key="1">
    <citation type="journal article" date="2013" name="Ind. Biotechnol.">
        <title>Comparative genomics analysis of Trichoderma reesei strains.</title>
        <authorList>
            <person name="Koike H."/>
            <person name="Aerts A."/>
            <person name="LaButti K."/>
            <person name="Grigoriev I.V."/>
            <person name="Baker S.E."/>
        </authorList>
    </citation>
    <scope>NUCLEOTIDE SEQUENCE [LARGE SCALE GENOMIC DNA]</scope>
    <source>
        <strain evidence="4">ATCC 56765 / BCRC 32924 / NRRL 11460 / Rut C-30</strain>
    </source>
</reference>
<feature type="region of interest" description="Disordered" evidence="1">
    <location>
        <begin position="217"/>
        <end position="251"/>
    </location>
</feature>
<accession>A0A024SFJ7</accession>
<name>A0A024SFJ7_HYPJR</name>
<proteinExistence type="predicted"/>
<evidence type="ECO:0000313" key="3">
    <source>
        <dbReference type="EMBL" id="ETS03838.1"/>
    </source>
</evidence>
<gene>
    <name evidence="3" type="ORF">M419DRAFT_43937</name>
</gene>
<protein>
    <recommendedName>
        <fullName evidence="2">C2H2-type domain-containing protein</fullName>
    </recommendedName>
</protein>
<dbReference type="HOGENOM" id="CLU_013120_1_0_1"/>
<dbReference type="InterPro" id="IPR013087">
    <property type="entry name" value="Znf_C2H2_type"/>
</dbReference>
<feature type="compositionally biased region" description="Basic and acidic residues" evidence="1">
    <location>
        <begin position="546"/>
        <end position="556"/>
    </location>
</feature>
<dbReference type="AlphaFoldDB" id="A0A024SFJ7"/>
<feature type="compositionally biased region" description="Polar residues" evidence="1">
    <location>
        <begin position="518"/>
        <end position="530"/>
    </location>
</feature>
<feature type="region of interest" description="Disordered" evidence="1">
    <location>
        <begin position="486"/>
        <end position="556"/>
    </location>
</feature>
<dbReference type="KEGG" id="trr:M419DRAFT_43937"/>
<dbReference type="PANTHER" id="PTHR35391">
    <property type="entry name" value="C2H2-TYPE DOMAIN-CONTAINING PROTEIN-RELATED"/>
    <property type="match status" value="1"/>
</dbReference>
<sequence>MDDGCKDSNEPIFELASECEQLFSQHLSRLKDAGDANATKAVGEFQQRFSAWAAFLGVFAVPESCLDRKLQHHAELPNFEQASASKAHLRISMESLRGVEGAIERLHHLGGTIQLSSEANQAVRIGKFATRLDSSSFEQFARLAIASLYPEASPSLLEHLARAMADMYHKFHYRRSRRARLQPRPLVILSPINEDSSSFNQPKPWKADAVGEPASPPTMTFHRQRPPPIVRSHLGARSHQSRDSKPTSLDSQEFKQQFFQKKDGSVKSKTKSIVATQMAYPPQSADSLLCDWCFSPLSEDGSKGDNWRKHLNEDFKPFVCISENCSEPLNRFATSRAWFSHMLETHGQHWHRQVHLPVWYICPLCNTQDTTFSRAPGLAEHLMKLHGDVFTAQQVQVIVHQSRLRAPRSQDICPLCCLSMTDGPSPGEDEDKHSAEETAPEPQASSFQDRPPLHVEAIAKHVASHLQGIMLLTLRMMSLELSPEIPADSQSLSGGTDDGLSRFGSTRQLSHHEAQGQGMRTSDESWNQDGSKMDIDDPVSEDAIPDCEHDVDWQDV</sequence>
<feature type="domain" description="C2H2-type" evidence="2">
    <location>
        <begin position="360"/>
        <end position="386"/>
    </location>
</feature>
<organism evidence="3 4">
    <name type="scientific">Hypocrea jecorina (strain ATCC 56765 / BCRC 32924 / NRRL 11460 / Rut C-30)</name>
    <name type="common">Trichoderma reesei</name>
    <dbReference type="NCBI Taxonomy" id="1344414"/>
    <lineage>
        <taxon>Eukaryota</taxon>
        <taxon>Fungi</taxon>
        <taxon>Dikarya</taxon>
        <taxon>Ascomycota</taxon>
        <taxon>Pezizomycotina</taxon>
        <taxon>Sordariomycetes</taxon>
        <taxon>Hypocreomycetidae</taxon>
        <taxon>Hypocreales</taxon>
        <taxon>Hypocreaceae</taxon>
        <taxon>Trichoderma</taxon>
    </lineage>
</organism>
<feature type="compositionally biased region" description="Acidic residues" evidence="1">
    <location>
        <begin position="536"/>
        <end position="545"/>
    </location>
</feature>
<dbReference type="Proteomes" id="UP000024376">
    <property type="component" value="Unassembled WGS sequence"/>
</dbReference>
<dbReference type="OrthoDB" id="195446at2759"/>
<feature type="domain" description="C2H2-type" evidence="2">
    <location>
        <begin position="318"/>
        <end position="346"/>
    </location>
</feature>
<evidence type="ECO:0000259" key="2">
    <source>
        <dbReference type="SMART" id="SM00355"/>
    </source>
</evidence>